<evidence type="ECO:0000256" key="2">
    <source>
        <dbReference type="ARBA" id="ARBA00010869"/>
    </source>
</evidence>
<dbReference type="EMBL" id="LOPU01000030">
    <property type="protein sequence ID" value="KTG08490.1"/>
    <property type="molecule type" value="Genomic_DNA"/>
</dbReference>
<dbReference type="InterPro" id="IPR005789">
    <property type="entry name" value="Thr_deHydtase_catblc"/>
</dbReference>
<dbReference type="InterPro" id="IPR036052">
    <property type="entry name" value="TrpB-like_PALP_sf"/>
</dbReference>
<dbReference type="Pfam" id="PF00291">
    <property type="entry name" value="PALP"/>
    <property type="match status" value="1"/>
</dbReference>
<dbReference type="RefSeq" id="WP_058582774.1">
    <property type="nucleotide sequence ID" value="NZ_LOPU01000030.1"/>
</dbReference>
<proteinExistence type="inferred from homology"/>
<dbReference type="CDD" id="cd01562">
    <property type="entry name" value="Thr-dehyd"/>
    <property type="match status" value="1"/>
</dbReference>
<dbReference type="AlphaFoldDB" id="A0A0W1R5C1"/>
<dbReference type="Gene3D" id="3.40.50.1100">
    <property type="match status" value="2"/>
</dbReference>
<organism evidence="7 8">
    <name type="scientific">Haloprofundus marisrubri</name>
    <dbReference type="NCBI Taxonomy" id="1514971"/>
    <lineage>
        <taxon>Archaea</taxon>
        <taxon>Methanobacteriati</taxon>
        <taxon>Methanobacteriota</taxon>
        <taxon>Stenosarchaea group</taxon>
        <taxon>Halobacteria</taxon>
        <taxon>Halobacteriales</taxon>
        <taxon>Haloferacaceae</taxon>
        <taxon>Haloprofundus</taxon>
    </lineage>
</organism>
<dbReference type="GO" id="GO:0004794">
    <property type="term" value="F:threonine deaminase activity"/>
    <property type="evidence" value="ECO:0007669"/>
    <property type="project" value="UniProtKB-EC"/>
</dbReference>
<dbReference type="GO" id="GO:0030170">
    <property type="term" value="F:pyridoxal phosphate binding"/>
    <property type="evidence" value="ECO:0007669"/>
    <property type="project" value="InterPro"/>
</dbReference>
<dbReference type="InterPro" id="IPR001926">
    <property type="entry name" value="TrpB-like_PALP"/>
</dbReference>
<name>A0A0W1R5C1_9EURY</name>
<dbReference type="OrthoDB" id="9915at2157"/>
<dbReference type="InterPro" id="IPR050147">
    <property type="entry name" value="Ser/Thr_Dehydratase"/>
</dbReference>
<dbReference type="GO" id="GO:0009097">
    <property type="term" value="P:isoleucine biosynthetic process"/>
    <property type="evidence" value="ECO:0007669"/>
    <property type="project" value="TreeGrafter"/>
</dbReference>
<dbReference type="Proteomes" id="UP000054387">
    <property type="component" value="Unassembled WGS sequence"/>
</dbReference>
<keyword evidence="5" id="KW-0456">Lyase</keyword>
<comment type="cofactor">
    <cofactor evidence="1">
        <name>pyridoxal 5'-phosphate</name>
        <dbReference type="ChEBI" id="CHEBI:597326"/>
    </cofactor>
</comment>
<evidence type="ECO:0000259" key="6">
    <source>
        <dbReference type="Pfam" id="PF00291"/>
    </source>
</evidence>
<accession>A0A0W1R5C1</accession>
<dbReference type="SUPFAM" id="SSF53686">
    <property type="entry name" value="Tryptophan synthase beta subunit-like PLP-dependent enzymes"/>
    <property type="match status" value="1"/>
</dbReference>
<reference evidence="7 8" key="1">
    <citation type="submission" date="2015-12" db="EMBL/GenBank/DDBJ databases">
        <title>Haloprofundus marisrubri gen. nov., sp. nov., an extremely halophilic archaeon isolated from the Discovery deep brine-seawater interface in the Red Sea.</title>
        <authorList>
            <person name="Zhang G."/>
            <person name="Stingl U."/>
            <person name="Rashid M."/>
        </authorList>
    </citation>
    <scope>NUCLEOTIDE SEQUENCE [LARGE SCALE GENOMIC DNA]</scope>
    <source>
        <strain evidence="7 8">SB9</strain>
    </source>
</reference>
<dbReference type="EC" id="4.3.1.19" evidence="3"/>
<dbReference type="PANTHER" id="PTHR48078">
    <property type="entry name" value="THREONINE DEHYDRATASE, MITOCHONDRIAL-RELATED"/>
    <property type="match status" value="1"/>
</dbReference>
<gene>
    <name evidence="7" type="ORF">AUR64_17555</name>
</gene>
<comment type="caution">
    <text evidence="7">The sequence shown here is derived from an EMBL/GenBank/DDBJ whole genome shotgun (WGS) entry which is preliminary data.</text>
</comment>
<dbReference type="PROSITE" id="PS00165">
    <property type="entry name" value="DEHYDRATASE_SER_THR"/>
    <property type="match status" value="1"/>
</dbReference>
<sequence>MTEPLVTLADIEAAAGRLDGVVKRTPVDSSRTFAERCGADSVHLKLESLQRTGSFKIRGASNRIAQLSEEELDNGIVAASGGNHAQGVASAATAHGADATIVMPEVTPMAKIEATRGYGAEVVVHGEVYQQSYGRAMDIAEEKGATFVHPFNDRAVIAGQGTVGLEMVEAVPDVDTVVVAIGGGGLVSGIATAVKAQTDARVVGVQTEGCAHMSESLERDEVYERHSIDTITEGIAASKTEEYTFRHVSERVDDVVNVTDAEVTAAMALLAERSKLVTESAGAVALAALLGDYLDVTDETVAVPVCGANIDLTQFTDYVKAGLAELGRYRSVRVVVDDWPKSAGTVAETVENAGATVDELSRLPPRSGVDPGKTELAVTVEGSGSDHLDRVVGALDDAPGVVVSD</sequence>
<dbReference type="FunFam" id="3.40.50.1100:FF:000005">
    <property type="entry name" value="Threonine dehydratase catabolic"/>
    <property type="match status" value="1"/>
</dbReference>
<dbReference type="GO" id="GO:0006567">
    <property type="term" value="P:L-threonine catabolic process"/>
    <property type="evidence" value="ECO:0007669"/>
    <property type="project" value="InterPro"/>
</dbReference>
<evidence type="ECO:0000256" key="3">
    <source>
        <dbReference type="ARBA" id="ARBA00012096"/>
    </source>
</evidence>
<keyword evidence="4" id="KW-0663">Pyridoxal phosphate</keyword>
<keyword evidence="8" id="KW-1185">Reference proteome</keyword>
<evidence type="ECO:0000256" key="5">
    <source>
        <dbReference type="ARBA" id="ARBA00023239"/>
    </source>
</evidence>
<protein>
    <recommendedName>
        <fullName evidence="3">threonine ammonia-lyase</fullName>
        <ecNumber evidence="3">4.3.1.19</ecNumber>
    </recommendedName>
</protein>
<evidence type="ECO:0000313" key="8">
    <source>
        <dbReference type="Proteomes" id="UP000054387"/>
    </source>
</evidence>
<dbReference type="InterPro" id="IPR000634">
    <property type="entry name" value="Ser/Thr_deHydtase_PyrdxlP-BS"/>
</dbReference>
<dbReference type="GO" id="GO:0003941">
    <property type="term" value="F:L-serine ammonia-lyase activity"/>
    <property type="evidence" value="ECO:0007669"/>
    <property type="project" value="TreeGrafter"/>
</dbReference>
<comment type="similarity">
    <text evidence="2">Belongs to the serine/threonine dehydratase family.</text>
</comment>
<evidence type="ECO:0000256" key="4">
    <source>
        <dbReference type="ARBA" id="ARBA00022898"/>
    </source>
</evidence>
<dbReference type="STRING" id="1514971.AUR64_17555"/>
<dbReference type="PANTHER" id="PTHR48078:SF6">
    <property type="entry name" value="L-THREONINE DEHYDRATASE CATABOLIC TDCB"/>
    <property type="match status" value="1"/>
</dbReference>
<feature type="domain" description="Tryptophan synthase beta chain-like PALP" evidence="6">
    <location>
        <begin position="21"/>
        <end position="307"/>
    </location>
</feature>
<evidence type="ECO:0000313" key="7">
    <source>
        <dbReference type="EMBL" id="KTG08490.1"/>
    </source>
</evidence>
<evidence type="ECO:0000256" key="1">
    <source>
        <dbReference type="ARBA" id="ARBA00001933"/>
    </source>
</evidence>
<dbReference type="NCBIfam" id="TIGR01127">
    <property type="entry name" value="ilvA_1Cterm"/>
    <property type="match status" value="1"/>
</dbReference>
<dbReference type="GO" id="GO:0006565">
    <property type="term" value="P:L-serine catabolic process"/>
    <property type="evidence" value="ECO:0007669"/>
    <property type="project" value="TreeGrafter"/>
</dbReference>